<gene>
    <name evidence="2" type="ORF">J3U88_30685</name>
</gene>
<evidence type="ECO:0000313" key="2">
    <source>
        <dbReference type="EMBL" id="MBO1322871.1"/>
    </source>
</evidence>
<comment type="caution">
    <text evidence="2">The sequence shown here is derived from an EMBL/GenBank/DDBJ whole genome shotgun (WGS) entry which is preliminary data.</text>
</comment>
<proteinExistence type="predicted"/>
<evidence type="ECO:0000256" key="1">
    <source>
        <dbReference type="SAM" id="SignalP"/>
    </source>
</evidence>
<dbReference type="RefSeq" id="WP_207862843.1">
    <property type="nucleotide sequence ID" value="NZ_JAFREP010000044.1"/>
</dbReference>
<dbReference type="AlphaFoldDB" id="A0A8J7QKS3"/>
<keyword evidence="1" id="KW-0732">Signal</keyword>
<name>A0A8J7QKS3_9BACT</name>
<keyword evidence="3" id="KW-1185">Reference proteome</keyword>
<feature type="chain" id="PRO_5035198231" evidence="1">
    <location>
        <begin position="23"/>
        <end position="392"/>
    </location>
</feature>
<dbReference type="EMBL" id="JAFREP010000044">
    <property type="protein sequence ID" value="MBO1322871.1"/>
    <property type="molecule type" value="Genomic_DNA"/>
</dbReference>
<sequence>MKSFLFTAVISFMSLCFTPLFADDLTATYGNRLVSAHVHQITENGVVRNDAKMGTYAFDGAGNVSFIGFEIYPSSSYTNTRTGGLHPNVAIQDLYSDVEAHPLTQLCEESDLGKIWIPTLNYVNQTGTYQYKWGAIHITLDGATTVWQLAGDASDGERWNQVSAASQTLAKRINRAQGYAYFTDGLGSYPFDFDTAFDQGSWNNSASAYVGRKYSNDVPAPATHAGQWLGDAGYHKLRGIQFTNESYDGSIINPSIYGFIYYYNLNNPVDYQRAVAQHSINGVSYLKPNQGAMIQHTLLFNRYVAFPTMFFQTVANIKHYAPKNPYAGESQTAFDSRRCFTESDSIYTQGHLLIHFGAWNNGRMSHLVSLEVSKNSTGYPIIGLGHAKGQFR</sequence>
<evidence type="ECO:0000313" key="3">
    <source>
        <dbReference type="Proteomes" id="UP000664417"/>
    </source>
</evidence>
<protein>
    <submittedName>
        <fullName evidence="2">Uncharacterized protein</fullName>
    </submittedName>
</protein>
<feature type="signal peptide" evidence="1">
    <location>
        <begin position="1"/>
        <end position="22"/>
    </location>
</feature>
<dbReference type="Proteomes" id="UP000664417">
    <property type="component" value="Unassembled WGS sequence"/>
</dbReference>
<organism evidence="2 3">
    <name type="scientific">Acanthopleuribacter pedis</name>
    <dbReference type="NCBI Taxonomy" id="442870"/>
    <lineage>
        <taxon>Bacteria</taxon>
        <taxon>Pseudomonadati</taxon>
        <taxon>Acidobacteriota</taxon>
        <taxon>Holophagae</taxon>
        <taxon>Acanthopleuribacterales</taxon>
        <taxon>Acanthopleuribacteraceae</taxon>
        <taxon>Acanthopleuribacter</taxon>
    </lineage>
</organism>
<accession>A0A8J7QKS3</accession>
<reference evidence="2" key="1">
    <citation type="submission" date="2021-03" db="EMBL/GenBank/DDBJ databases">
        <authorList>
            <person name="Wang G."/>
        </authorList>
    </citation>
    <scope>NUCLEOTIDE SEQUENCE</scope>
    <source>
        <strain evidence="2">KCTC 12899</strain>
    </source>
</reference>